<keyword evidence="1" id="KW-0378">Hydrolase</keyword>
<dbReference type="GO" id="GO:0005829">
    <property type="term" value="C:cytosol"/>
    <property type="evidence" value="ECO:0007669"/>
    <property type="project" value="TreeGrafter"/>
</dbReference>
<reference evidence="3 4" key="1">
    <citation type="submission" date="2019-09" db="EMBL/GenBank/DDBJ databases">
        <title>Polymorphobacter sp. isolated from a lake in China.</title>
        <authorList>
            <person name="Liu Z."/>
        </authorList>
    </citation>
    <scope>NUCLEOTIDE SEQUENCE [LARGE SCALE GENOMIC DNA]</scope>
    <source>
        <strain evidence="3 4">D40P</strain>
    </source>
</reference>
<dbReference type="AlphaFoldDB" id="A0A7C9KKS7"/>
<dbReference type="NCBIfam" id="TIGR00369">
    <property type="entry name" value="unchar_dom_1"/>
    <property type="match status" value="1"/>
</dbReference>
<dbReference type="InterPro" id="IPR029069">
    <property type="entry name" value="HotDog_dom_sf"/>
</dbReference>
<accession>A0A7C9KKS7</accession>
<evidence type="ECO:0000313" key="4">
    <source>
        <dbReference type="Proteomes" id="UP000481327"/>
    </source>
</evidence>
<sequence length="159" mass="16969">MAMTDAELLERMTRFVPPTADLLGQELLEVDSAAGRVRMKFQPRAECCNPMGNVQGGIIVAMLDDAAAFAAIVKSGERIGIPTIELKASFFAPARAGVPLFAEGRCIKLGKRIAFMEADLTDEAGNLLARLTTSAVPLPMQAGANLVERPQGGNLVERK</sequence>
<proteinExistence type="predicted"/>
<comment type="caution">
    <text evidence="3">The sequence shown here is derived from an EMBL/GenBank/DDBJ whole genome shotgun (WGS) entry which is preliminary data.</text>
</comment>
<name>A0A7C9KKS7_9SPHN</name>
<dbReference type="Pfam" id="PF03061">
    <property type="entry name" value="4HBT"/>
    <property type="match status" value="1"/>
</dbReference>
<dbReference type="Proteomes" id="UP000481327">
    <property type="component" value="Unassembled WGS sequence"/>
</dbReference>
<evidence type="ECO:0000313" key="3">
    <source>
        <dbReference type="EMBL" id="MQT15824.1"/>
    </source>
</evidence>
<evidence type="ECO:0000259" key="2">
    <source>
        <dbReference type="Pfam" id="PF03061"/>
    </source>
</evidence>
<evidence type="ECO:0000256" key="1">
    <source>
        <dbReference type="ARBA" id="ARBA00022801"/>
    </source>
</evidence>
<gene>
    <name evidence="3" type="ORF">F3168_00910</name>
</gene>
<dbReference type="GO" id="GO:0061522">
    <property type="term" value="F:1,4-dihydroxy-2-naphthoyl-CoA thioesterase activity"/>
    <property type="evidence" value="ECO:0007669"/>
    <property type="project" value="TreeGrafter"/>
</dbReference>
<organism evidence="3 4">
    <name type="scientific">Sandarakinorhabdus fusca</name>
    <dbReference type="NCBI Taxonomy" id="1439888"/>
    <lineage>
        <taxon>Bacteria</taxon>
        <taxon>Pseudomonadati</taxon>
        <taxon>Pseudomonadota</taxon>
        <taxon>Alphaproteobacteria</taxon>
        <taxon>Sphingomonadales</taxon>
        <taxon>Sphingosinicellaceae</taxon>
        <taxon>Sandarakinorhabdus</taxon>
    </lineage>
</organism>
<dbReference type="InterPro" id="IPR003736">
    <property type="entry name" value="PAAI_dom"/>
</dbReference>
<dbReference type="PANTHER" id="PTHR43240">
    <property type="entry name" value="1,4-DIHYDROXY-2-NAPHTHOYL-COA THIOESTERASE 1"/>
    <property type="match status" value="1"/>
</dbReference>
<dbReference type="CDD" id="cd03443">
    <property type="entry name" value="PaaI_thioesterase"/>
    <property type="match status" value="1"/>
</dbReference>
<dbReference type="Gene3D" id="3.10.129.10">
    <property type="entry name" value="Hotdog Thioesterase"/>
    <property type="match status" value="1"/>
</dbReference>
<feature type="domain" description="Thioesterase" evidence="2">
    <location>
        <begin position="51"/>
        <end position="128"/>
    </location>
</feature>
<dbReference type="InterPro" id="IPR006683">
    <property type="entry name" value="Thioestr_dom"/>
</dbReference>
<keyword evidence="4" id="KW-1185">Reference proteome</keyword>
<dbReference type="EMBL" id="WIOL01000001">
    <property type="protein sequence ID" value="MQT15824.1"/>
    <property type="molecule type" value="Genomic_DNA"/>
</dbReference>
<dbReference type="PANTHER" id="PTHR43240:SF1">
    <property type="entry name" value="BLR5584 PROTEIN"/>
    <property type="match status" value="1"/>
</dbReference>
<protein>
    <submittedName>
        <fullName evidence="3">Hotdog fold thioesterase</fullName>
    </submittedName>
</protein>
<dbReference type="SUPFAM" id="SSF54637">
    <property type="entry name" value="Thioesterase/thiol ester dehydrase-isomerase"/>
    <property type="match status" value="1"/>
</dbReference>